<dbReference type="SUPFAM" id="SSF51064">
    <property type="entry name" value="Head domain of nucleotide exchange factor GrpE"/>
    <property type="match status" value="1"/>
</dbReference>
<dbReference type="NCBIfam" id="NF010739">
    <property type="entry name" value="PRK14141.1"/>
    <property type="match status" value="1"/>
</dbReference>
<sequence length="212" mass="23308">MNDAKQTPPANDQTDDQMATPTADSEVVQEPSVPNGEGEPAAPAEDSLVEEQAAEIAELKDKILRAMAEVENMRRRASREKEDAHNYAVTKFARDMLAVSDNLRRAIDSIPAQAREQEDVKHVLAGIELTESELLNTFEKHKIKKIEAEGQKFDPNQHQAMFEVENPAVEPGTVLQVVQTGYAIADRLLRPAMVGVAKGGQKKADVKVDQKA</sequence>
<dbReference type="Gene3D" id="3.90.20.20">
    <property type="match status" value="1"/>
</dbReference>
<evidence type="ECO:0000313" key="9">
    <source>
        <dbReference type="EMBL" id="USG61143.1"/>
    </source>
</evidence>
<dbReference type="EMBL" id="CP098747">
    <property type="protein sequence ID" value="USG61143.1"/>
    <property type="molecule type" value="Genomic_DNA"/>
</dbReference>
<keyword evidence="3 4" id="KW-0143">Chaperone</keyword>
<comment type="similarity">
    <text evidence="1 4 6">Belongs to the GrpE family.</text>
</comment>
<dbReference type="InterPro" id="IPR009012">
    <property type="entry name" value="GrpE_head"/>
</dbReference>
<protein>
    <recommendedName>
        <fullName evidence="4 5">Protein GrpE</fullName>
    </recommendedName>
    <alternativeName>
        <fullName evidence="4">HSP-70 cofactor</fullName>
    </alternativeName>
</protein>
<name>A0ABY4W256_9PROT</name>
<dbReference type="PANTHER" id="PTHR21237:SF23">
    <property type="entry name" value="GRPE PROTEIN HOMOLOG, MITOCHONDRIAL"/>
    <property type="match status" value="1"/>
</dbReference>
<evidence type="ECO:0000313" key="10">
    <source>
        <dbReference type="Proteomes" id="UP001056291"/>
    </source>
</evidence>
<comment type="function">
    <text evidence="4 5">Participates actively in the response to hyperosmotic and heat shock by preventing the aggregation of stress-denatured proteins, in association with DnaK and GrpE. It is the nucleotide exchange factor for DnaK and may function as a thermosensor. Unfolded proteins bind initially to DnaJ; upon interaction with the DnaJ-bound protein, DnaK hydrolyzes its bound ATP, resulting in the formation of a stable complex. GrpE releases ADP from DnaK; ATP binding to DnaK triggers the release of the substrate protein, thus completing the reaction cycle. Several rounds of ATP-dependent interactions between DnaJ, DnaK and GrpE are required for fully efficient folding.</text>
</comment>
<comment type="subunit">
    <text evidence="4">Homodimer.</text>
</comment>
<dbReference type="CDD" id="cd00446">
    <property type="entry name" value="GrpE"/>
    <property type="match status" value="1"/>
</dbReference>
<keyword evidence="7" id="KW-0175">Coiled coil</keyword>
<reference evidence="9" key="1">
    <citation type="submission" date="2022-06" db="EMBL/GenBank/DDBJ databases">
        <title>Sneathiella actinostolidae sp. nov., isolated from a sea anemonein the Western Pacific Ocean.</title>
        <authorList>
            <person name="Wei M.J."/>
        </authorList>
    </citation>
    <scope>NUCLEOTIDE SEQUENCE</scope>
    <source>
        <strain evidence="9">PHK-P5</strain>
    </source>
</reference>
<dbReference type="Pfam" id="PF01025">
    <property type="entry name" value="GrpE"/>
    <property type="match status" value="1"/>
</dbReference>
<dbReference type="InterPro" id="IPR000740">
    <property type="entry name" value="GrpE"/>
</dbReference>
<dbReference type="SUPFAM" id="SSF58014">
    <property type="entry name" value="Coiled-coil domain of nucleotide exchange factor GrpE"/>
    <property type="match status" value="1"/>
</dbReference>
<dbReference type="NCBIfam" id="NF010748">
    <property type="entry name" value="PRK14150.1"/>
    <property type="match status" value="1"/>
</dbReference>
<evidence type="ECO:0000256" key="8">
    <source>
        <dbReference type="SAM" id="MobiDB-lite"/>
    </source>
</evidence>
<dbReference type="InterPro" id="IPR013805">
    <property type="entry name" value="GrpE_CC"/>
</dbReference>
<feature type="coiled-coil region" evidence="7">
    <location>
        <begin position="49"/>
        <end position="83"/>
    </location>
</feature>
<dbReference type="PROSITE" id="PS01071">
    <property type="entry name" value="GRPE"/>
    <property type="match status" value="1"/>
</dbReference>
<keyword evidence="4" id="KW-0963">Cytoplasm</keyword>
<keyword evidence="2 4" id="KW-0346">Stress response</keyword>
<dbReference type="HAMAP" id="MF_01151">
    <property type="entry name" value="GrpE"/>
    <property type="match status" value="1"/>
</dbReference>
<keyword evidence="10" id="KW-1185">Reference proteome</keyword>
<feature type="compositionally biased region" description="Polar residues" evidence="8">
    <location>
        <begin position="1"/>
        <end position="23"/>
    </location>
</feature>
<evidence type="ECO:0000256" key="4">
    <source>
        <dbReference type="HAMAP-Rule" id="MF_01151"/>
    </source>
</evidence>
<dbReference type="PRINTS" id="PR00773">
    <property type="entry name" value="GRPEPROTEIN"/>
</dbReference>
<proteinExistence type="inferred from homology"/>
<evidence type="ECO:0000256" key="1">
    <source>
        <dbReference type="ARBA" id="ARBA00009054"/>
    </source>
</evidence>
<evidence type="ECO:0000256" key="3">
    <source>
        <dbReference type="ARBA" id="ARBA00023186"/>
    </source>
</evidence>
<dbReference type="NCBIfam" id="NF010738">
    <property type="entry name" value="PRK14140.1"/>
    <property type="match status" value="1"/>
</dbReference>
<organism evidence="9 10">
    <name type="scientific">Sneathiella marina</name>
    <dbReference type="NCBI Taxonomy" id="2950108"/>
    <lineage>
        <taxon>Bacteria</taxon>
        <taxon>Pseudomonadati</taxon>
        <taxon>Pseudomonadota</taxon>
        <taxon>Alphaproteobacteria</taxon>
        <taxon>Sneathiellales</taxon>
        <taxon>Sneathiellaceae</taxon>
        <taxon>Sneathiella</taxon>
    </lineage>
</organism>
<dbReference type="Gene3D" id="2.30.22.10">
    <property type="entry name" value="Head domain of nucleotide exchange factor GrpE"/>
    <property type="match status" value="1"/>
</dbReference>
<evidence type="ECO:0000256" key="7">
    <source>
        <dbReference type="SAM" id="Coils"/>
    </source>
</evidence>
<evidence type="ECO:0000256" key="2">
    <source>
        <dbReference type="ARBA" id="ARBA00023016"/>
    </source>
</evidence>
<evidence type="ECO:0000256" key="5">
    <source>
        <dbReference type="RuleBase" id="RU000639"/>
    </source>
</evidence>
<comment type="subcellular location">
    <subcellularLocation>
        <location evidence="4">Cytoplasm</location>
    </subcellularLocation>
</comment>
<evidence type="ECO:0000256" key="6">
    <source>
        <dbReference type="RuleBase" id="RU004478"/>
    </source>
</evidence>
<dbReference type="PANTHER" id="PTHR21237">
    <property type="entry name" value="GRPE PROTEIN"/>
    <property type="match status" value="1"/>
</dbReference>
<dbReference type="Proteomes" id="UP001056291">
    <property type="component" value="Chromosome"/>
</dbReference>
<accession>A0ABY4W256</accession>
<feature type="region of interest" description="Disordered" evidence="8">
    <location>
        <begin position="1"/>
        <end position="48"/>
    </location>
</feature>
<gene>
    <name evidence="4 9" type="primary">grpE</name>
    <name evidence="9" type="ORF">NBZ79_18460</name>
</gene>